<evidence type="ECO:0000313" key="3">
    <source>
        <dbReference type="Proteomes" id="UP001597073"/>
    </source>
</evidence>
<reference evidence="3" key="1">
    <citation type="journal article" date="2019" name="Int. J. Syst. Evol. Microbiol.">
        <title>The Global Catalogue of Microorganisms (GCM) 10K type strain sequencing project: providing services to taxonomists for standard genome sequencing and annotation.</title>
        <authorList>
            <consortium name="The Broad Institute Genomics Platform"/>
            <consortium name="The Broad Institute Genome Sequencing Center for Infectious Disease"/>
            <person name="Wu L."/>
            <person name="Ma J."/>
        </authorList>
    </citation>
    <scope>NUCLEOTIDE SEQUENCE [LARGE SCALE GENOMIC DNA]</scope>
    <source>
        <strain evidence="3">CCUG 60742</strain>
    </source>
</reference>
<dbReference type="InterPro" id="IPR027417">
    <property type="entry name" value="P-loop_NTPase"/>
</dbReference>
<evidence type="ECO:0000259" key="1">
    <source>
        <dbReference type="Pfam" id="PF07728"/>
    </source>
</evidence>
<dbReference type="Proteomes" id="UP001597073">
    <property type="component" value="Unassembled WGS sequence"/>
</dbReference>
<dbReference type="PANTHER" id="PTHR37291">
    <property type="entry name" value="5-METHYLCYTOSINE-SPECIFIC RESTRICTION ENZYME B"/>
    <property type="match status" value="1"/>
</dbReference>
<dbReference type="InterPro" id="IPR011704">
    <property type="entry name" value="ATPase_dyneun-rel_AAA"/>
</dbReference>
<dbReference type="PANTHER" id="PTHR37291:SF1">
    <property type="entry name" value="TYPE IV METHYL-DIRECTED RESTRICTION ENZYME ECOKMCRB SUBUNIT"/>
    <property type="match status" value="1"/>
</dbReference>
<proteinExistence type="predicted"/>
<name>A0ABW2ZKH8_9SPHI</name>
<dbReference type="SUPFAM" id="SSF52540">
    <property type="entry name" value="P-loop containing nucleoside triphosphate hydrolases"/>
    <property type="match status" value="1"/>
</dbReference>
<sequence>MDTKYYCVGFYWYGSDPENQLPRFIEKGIWENGFDDKYLDKVNSIPVGSKLAAKTSYTRKENGKTVSVLEIHCIGTVTANPKNGHTLNVSWDKDFKKFKLDGRGAYRSTISQVNHRENIDYIFGNKKQKEGSALPAFNKEALYEEKQLNQILYGPPGSGKTYHTINKAVSIIDRIKESDLGNYFPNRKSLKERFDELLIDDWSNPQGQIAFITFHQSFNYEEFIEGIKPSLNNKDIQYEYASGIFKSIVDLATDNWLNVHEGNKAEVSFDEAFFKFKERWEENQEMPFKMKTPGKEFTIIGFTNSSILFKKASGGTDHTLSIKTLRDFYYGRSKRKLSGIGIYYPGVLEELKKDSEVTIEEDKDDKNYVLIIDEINRGNVSQIFGELITLIEQDKRIGNKEALEVILPYSKEKFSVPPNLYIIGTMNTADRSVEALDTALRRRFSFTEMPPKPNLLSPERLIWQLWKDYGDVPWVDPEFLTKEQQYYSLFGAKDLSAMSPDEKDNLWEKIDKNGEDESIFNGLTFDGLKLKELLRTINRRLEILLTSDHLIGHSYFMSIYSMDDLSDVIYDKVLPLLQEYFYGDFGKIGLVLGKGFIKREQTAEDINDVLADFDDYDMDAVVSKDIFKIIDYRSRPVHQIVLNELRYEVDFPQAINLLINSKIEPAA</sequence>
<dbReference type="Pfam" id="PF07728">
    <property type="entry name" value="AAA_5"/>
    <property type="match status" value="1"/>
</dbReference>
<dbReference type="Gene3D" id="3.40.50.300">
    <property type="entry name" value="P-loop containing nucleotide triphosphate hydrolases"/>
    <property type="match status" value="1"/>
</dbReference>
<feature type="domain" description="ATPase dynein-related AAA" evidence="1">
    <location>
        <begin position="366"/>
        <end position="444"/>
    </location>
</feature>
<dbReference type="RefSeq" id="WP_377144862.1">
    <property type="nucleotide sequence ID" value="NZ_JBHTIA010000012.1"/>
</dbReference>
<dbReference type="EMBL" id="JBHTIA010000012">
    <property type="protein sequence ID" value="MFD0766706.1"/>
    <property type="molecule type" value="Genomic_DNA"/>
</dbReference>
<evidence type="ECO:0000313" key="2">
    <source>
        <dbReference type="EMBL" id="MFD0766706.1"/>
    </source>
</evidence>
<dbReference type="InterPro" id="IPR052934">
    <property type="entry name" value="Methyl-DNA_Rec/Restrict_Enz"/>
</dbReference>
<gene>
    <name evidence="2" type="ORF">ACFQZI_17725</name>
</gene>
<protein>
    <submittedName>
        <fullName evidence="2">McrB family protein</fullName>
    </submittedName>
</protein>
<accession>A0ABW2ZKH8</accession>
<keyword evidence="3" id="KW-1185">Reference proteome</keyword>
<comment type="caution">
    <text evidence="2">The sequence shown here is derived from an EMBL/GenBank/DDBJ whole genome shotgun (WGS) entry which is preliminary data.</text>
</comment>
<organism evidence="2 3">
    <name type="scientific">Mucilaginibacter lutimaris</name>
    <dbReference type="NCBI Taxonomy" id="931629"/>
    <lineage>
        <taxon>Bacteria</taxon>
        <taxon>Pseudomonadati</taxon>
        <taxon>Bacteroidota</taxon>
        <taxon>Sphingobacteriia</taxon>
        <taxon>Sphingobacteriales</taxon>
        <taxon>Sphingobacteriaceae</taxon>
        <taxon>Mucilaginibacter</taxon>
    </lineage>
</organism>